<gene>
    <name evidence="1" type="ORF">EJ02DRAFT_322139</name>
</gene>
<evidence type="ECO:0000313" key="1">
    <source>
        <dbReference type="EMBL" id="KAF1940333.1"/>
    </source>
</evidence>
<accession>A0A6A5SJM2</accession>
<sequence length="80" mass="8804">ELGDLLEPKRRAIGSELLAALQLIRAWTRAGYTTIKVIETHSGDGNSSASSSESFTDDLLAQEYDIYNWTDSLEIVTLGE</sequence>
<evidence type="ECO:0000313" key="2">
    <source>
        <dbReference type="Proteomes" id="UP000800038"/>
    </source>
</evidence>
<keyword evidence="2" id="KW-1185">Reference proteome</keyword>
<feature type="non-terminal residue" evidence="1">
    <location>
        <position position="1"/>
    </location>
</feature>
<proteinExistence type="predicted"/>
<dbReference type="Proteomes" id="UP000800038">
    <property type="component" value="Unassembled WGS sequence"/>
</dbReference>
<organism evidence="1 2">
    <name type="scientific">Clathrospora elynae</name>
    <dbReference type="NCBI Taxonomy" id="706981"/>
    <lineage>
        <taxon>Eukaryota</taxon>
        <taxon>Fungi</taxon>
        <taxon>Dikarya</taxon>
        <taxon>Ascomycota</taxon>
        <taxon>Pezizomycotina</taxon>
        <taxon>Dothideomycetes</taxon>
        <taxon>Pleosporomycetidae</taxon>
        <taxon>Pleosporales</taxon>
        <taxon>Diademaceae</taxon>
        <taxon>Clathrospora</taxon>
    </lineage>
</organism>
<dbReference type="OrthoDB" id="3770272at2759"/>
<feature type="non-terminal residue" evidence="1">
    <location>
        <position position="80"/>
    </location>
</feature>
<dbReference type="AlphaFoldDB" id="A0A6A5SJM2"/>
<dbReference type="EMBL" id="ML976065">
    <property type="protein sequence ID" value="KAF1940333.1"/>
    <property type="molecule type" value="Genomic_DNA"/>
</dbReference>
<protein>
    <submittedName>
        <fullName evidence="1">Uncharacterized protein</fullName>
    </submittedName>
</protein>
<reference evidence="1" key="1">
    <citation type="journal article" date="2020" name="Stud. Mycol.">
        <title>101 Dothideomycetes genomes: a test case for predicting lifestyles and emergence of pathogens.</title>
        <authorList>
            <person name="Haridas S."/>
            <person name="Albert R."/>
            <person name="Binder M."/>
            <person name="Bloem J."/>
            <person name="Labutti K."/>
            <person name="Salamov A."/>
            <person name="Andreopoulos B."/>
            <person name="Baker S."/>
            <person name="Barry K."/>
            <person name="Bills G."/>
            <person name="Bluhm B."/>
            <person name="Cannon C."/>
            <person name="Castanera R."/>
            <person name="Culley D."/>
            <person name="Daum C."/>
            <person name="Ezra D."/>
            <person name="Gonzalez J."/>
            <person name="Henrissat B."/>
            <person name="Kuo A."/>
            <person name="Liang C."/>
            <person name="Lipzen A."/>
            <person name="Lutzoni F."/>
            <person name="Magnuson J."/>
            <person name="Mondo S."/>
            <person name="Nolan M."/>
            <person name="Ohm R."/>
            <person name="Pangilinan J."/>
            <person name="Park H.-J."/>
            <person name="Ramirez L."/>
            <person name="Alfaro M."/>
            <person name="Sun H."/>
            <person name="Tritt A."/>
            <person name="Yoshinaga Y."/>
            <person name="Zwiers L.-H."/>
            <person name="Turgeon B."/>
            <person name="Goodwin S."/>
            <person name="Spatafora J."/>
            <person name="Crous P."/>
            <person name="Grigoriev I."/>
        </authorList>
    </citation>
    <scope>NUCLEOTIDE SEQUENCE</scope>
    <source>
        <strain evidence="1">CBS 161.51</strain>
    </source>
</reference>
<name>A0A6A5SJM2_9PLEO</name>